<evidence type="ECO:0000259" key="1">
    <source>
        <dbReference type="Pfam" id="PF19313"/>
    </source>
</evidence>
<comment type="caution">
    <text evidence="2">The sequence shown here is derived from an EMBL/GenBank/DDBJ whole genome shotgun (WGS) entry which is preliminary data.</text>
</comment>
<sequence length="711" mass="81594">MLCVLTIEGQVLSSTHIREPIVIDGKLNDSVWQEILQPLPLTQRELYEGRPSTHPTFVGIAHDDKNLYIAVKCLQPREKITAFELARDFNVQLDDVFYILLDTYNDKRNAFVFYTNPVAARGDYQVFDNGKVANFNWNGVWDVKTSIDSTGWNAEFVIPFITLRFEDINGQNPWGLNFERNIRYLREQSLWQGWKRDSRLNLVTNAGQLMLNNLPQSKGFAEVKPYGISGVGGATTASDQLVWQNLFNAGLDINYLFNPSYRLNITVNTDFAQIESDRQQVNLTRFPLFFPELREFFLEGQDFFDMGFGGDRIIPFYTRRIGLDSNYQPIPILAGIRLLGKSSGTTLGALSIQTGRTDAAIPENFSAFSIRRDVGIQSTIGGMSIFRINEQYAHTTTGINFRYSTAQFLGSKNLNVGGAIIGTATTGVPMNHNNVAYRFFLQYPNDKFNVFLSTQRAGEGFEPKVGLMRRRDFNEYFVILNWQPRPNPHGSWKWIRQFIFSPGSITITNINEGNTLQTFEYTILPFGMETRSGESIFLYASRQAEGIFVPFDIFSTITIQPGEYWFTRYSAEVSTFRGRKMWFQSRYSTGGFFHGVRNELALDVNIRTSRFFQFTVQNTYTRSDFDLDGFSVFLTALRMRYAFNPNLFGFILGQYNNATYEYLINYRLQWIPFPGADFFFIANQSLRRAENGQLAINAVNVMGKLIWRFVI</sequence>
<dbReference type="Gene3D" id="2.60.40.1190">
    <property type="match status" value="1"/>
</dbReference>
<dbReference type="InterPro" id="IPR045670">
    <property type="entry name" value="DUF5916"/>
</dbReference>
<dbReference type="AlphaFoldDB" id="A0A369A8P2"/>
<organism evidence="2 3">
    <name type="scientific">Schleiferia thermophila</name>
    <dbReference type="NCBI Taxonomy" id="884107"/>
    <lineage>
        <taxon>Bacteria</taxon>
        <taxon>Pseudomonadati</taxon>
        <taxon>Bacteroidota</taxon>
        <taxon>Flavobacteriia</taxon>
        <taxon>Flavobacteriales</taxon>
        <taxon>Schleiferiaceae</taxon>
        <taxon>Schleiferia</taxon>
    </lineage>
</organism>
<dbReference type="EMBL" id="QPJS01000001">
    <property type="protein sequence ID" value="RCX05732.1"/>
    <property type="molecule type" value="Genomic_DNA"/>
</dbReference>
<evidence type="ECO:0000313" key="3">
    <source>
        <dbReference type="Proteomes" id="UP000253517"/>
    </source>
</evidence>
<dbReference type="CDD" id="cd09618">
    <property type="entry name" value="CBM9_like_2"/>
    <property type="match status" value="1"/>
</dbReference>
<proteinExistence type="predicted"/>
<dbReference type="Proteomes" id="UP000253517">
    <property type="component" value="Unassembled WGS sequence"/>
</dbReference>
<accession>A0A369A8P2</accession>
<name>A0A369A8P2_9FLAO</name>
<keyword evidence="3" id="KW-1185">Reference proteome</keyword>
<dbReference type="Pfam" id="PF19313">
    <property type="entry name" value="DUF5916"/>
    <property type="match status" value="1"/>
</dbReference>
<feature type="domain" description="DUF5916" evidence="1">
    <location>
        <begin position="242"/>
        <end position="325"/>
    </location>
</feature>
<reference evidence="2 3" key="1">
    <citation type="submission" date="2018-07" db="EMBL/GenBank/DDBJ databases">
        <title>Genomic Encyclopedia of Type Strains, Phase IV (KMG-IV): sequencing the most valuable type-strain genomes for metagenomic binning, comparative biology and taxonomic classification.</title>
        <authorList>
            <person name="Goeker M."/>
        </authorList>
    </citation>
    <scope>NUCLEOTIDE SEQUENCE [LARGE SCALE GENOMIC DNA]</scope>
    <source>
        <strain evidence="2 3">DSM 21410</strain>
    </source>
</reference>
<protein>
    <recommendedName>
        <fullName evidence="1">DUF5916 domain-containing protein</fullName>
    </recommendedName>
</protein>
<evidence type="ECO:0000313" key="2">
    <source>
        <dbReference type="EMBL" id="RCX05732.1"/>
    </source>
</evidence>
<gene>
    <name evidence="2" type="ORF">DES35_1011021</name>
</gene>
<dbReference type="SUPFAM" id="SSF49344">
    <property type="entry name" value="CBD9-like"/>
    <property type="match status" value="1"/>
</dbReference>